<organism evidence="2 3">
    <name type="scientific">Eumeta variegata</name>
    <name type="common">Bagworm moth</name>
    <name type="synonym">Eumeta japonica</name>
    <dbReference type="NCBI Taxonomy" id="151549"/>
    <lineage>
        <taxon>Eukaryota</taxon>
        <taxon>Metazoa</taxon>
        <taxon>Ecdysozoa</taxon>
        <taxon>Arthropoda</taxon>
        <taxon>Hexapoda</taxon>
        <taxon>Insecta</taxon>
        <taxon>Pterygota</taxon>
        <taxon>Neoptera</taxon>
        <taxon>Endopterygota</taxon>
        <taxon>Lepidoptera</taxon>
        <taxon>Glossata</taxon>
        <taxon>Ditrysia</taxon>
        <taxon>Tineoidea</taxon>
        <taxon>Psychidae</taxon>
        <taxon>Oiketicinae</taxon>
        <taxon>Eumeta</taxon>
    </lineage>
</organism>
<reference evidence="2 3" key="1">
    <citation type="journal article" date="2019" name="Commun. Biol.">
        <title>The bagworm genome reveals a unique fibroin gene that provides high tensile strength.</title>
        <authorList>
            <person name="Kono N."/>
            <person name="Nakamura H."/>
            <person name="Ohtoshi R."/>
            <person name="Tomita M."/>
            <person name="Numata K."/>
            <person name="Arakawa K."/>
        </authorList>
    </citation>
    <scope>NUCLEOTIDE SEQUENCE [LARGE SCALE GENOMIC DNA]</scope>
</reference>
<feature type="region of interest" description="Disordered" evidence="1">
    <location>
        <begin position="88"/>
        <end position="117"/>
    </location>
</feature>
<dbReference type="EMBL" id="BGZK01000331">
    <property type="protein sequence ID" value="GBP37223.1"/>
    <property type="molecule type" value="Genomic_DNA"/>
</dbReference>
<evidence type="ECO:0000313" key="2">
    <source>
        <dbReference type="EMBL" id="GBP37223.1"/>
    </source>
</evidence>
<feature type="compositionally biased region" description="Basic and acidic residues" evidence="1">
    <location>
        <begin position="88"/>
        <end position="99"/>
    </location>
</feature>
<evidence type="ECO:0000256" key="1">
    <source>
        <dbReference type="SAM" id="MobiDB-lite"/>
    </source>
</evidence>
<comment type="caution">
    <text evidence="2">The sequence shown here is derived from an EMBL/GenBank/DDBJ whole genome shotgun (WGS) entry which is preliminary data.</text>
</comment>
<name>A0A4C1VF26_EUMVA</name>
<accession>A0A4C1VF26</accession>
<proteinExistence type="predicted"/>
<sequence length="117" mass="13538">MSQRVISFWAGQYLRGRPGLTENVDLPVFTILYPLYRCTVTISAWKTVHKGSSRSVEYPSLFRPAIASELHRLRPRFGFRRYKYAARPLRDGPKSESPRPRRSHTRSRTSAQGEASR</sequence>
<evidence type="ECO:0000313" key="3">
    <source>
        <dbReference type="Proteomes" id="UP000299102"/>
    </source>
</evidence>
<protein>
    <submittedName>
        <fullName evidence="2">Uncharacterized protein</fullName>
    </submittedName>
</protein>
<gene>
    <name evidence="2" type="ORF">EVAR_35656_1</name>
</gene>
<keyword evidence="3" id="KW-1185">Reference proteome</keyword>
<dbReference type="AlphaFoldDB" id="A0A4C1VF26"/>
<dbReference type="Proteomes" id="UP000299102">
    <property type="component" value="Unassembled WGS sequence"/>
</dbReference>